<evidence type="ECO:0000313" key="1">
    <source>
        <dbReference type="EMBL" id="OSS50651.1"/>
    </source>
</evidence>
<organism evidence="1 2">
    <name type="scientific">Epicoccum nigrum</name>
    <name type="common">Soil fungus</name>
    <name type="synonym">Epicoccum purpurascens</name>
    <dbReference type="NCBI Taxonomy" id="105696"/>
    <lineage>
        <taxon>Eukaryota</taxon>
        <taxon>Fungi</taxon>
        <taxon>Dikarya</taxon>
        <taxon>Ascomycota</taxon>
        <taxon>Pezizomycotina</taxon>
        <taxon>Dothideomycetes</taxon>
        <taxon>Pleosporomycetidae</taxon>
        <taxon>Pleosporales</taxon>
        <taxon>Pleosporineae</taxon>
        <taxon>Didymellaceae</taxon>
        <taxon>Epicoccum</taxon>
    </lineage>
</organism>
<protein>
    <submittedName>
        <fullName evidence="1">Uncharacterized protein</fullName>
    </submittedName>
</protein>
<proteinExistence type="predicted"/>
<reference evidence="1 2" key="1">
    <citation type="journal article" date="2017" name="Genome Announc.">
        <title>Genome sequence of the saprophytic ascomycete Epicoccum nigrum ICMP 19927 strain isolated from New Zealand.</title>
        <authorList>
            <person name="Fokin M."/>
            <person name="Fleetwood D."/>
            <person name="Weir B.S."/>
            <person name="Villas-Boas S.G."/>
        </authorList>
    </citation>
    <scope>NUCLEOTIDE SEQUENCE [LARGE SCALE GENOMIC DNA]</scope>
    <source>
        <strain evidence="1 2">ICMP 19927</strain>
    </source>
</reference>
<evidence type="ECO:0000313" key="2">
    <source>
        <dbReference type="Proteomes" id="UP000193240"/>
    </source>
</evidence>
<dbReference type="AlphaFoldDB" id="A0A1Y2M3N4"/>
<dbReference type="Proteomes" id="UP000193240">
    <property type="component" value="Unassembled WGS sequence"/>
</dbReference>
<dbReference type="EMBL" id="KZ107841">
    <property type="protein sequence ID" value="OSS50651.1"/>
    <property type="molecule type" value="Genomic_DNA"/>
</dbReference>
<sequence>MPHKDFGKTLQAMEDRLPDEEAWTEPVKKAQTDQEVHAAGEWLSTEQETYEERVERLFPKRYWFPTQFFERRHSFAGLTWMGEAEEDETAESYDEGS</sequence>
<name>A0A1Y2M3N4_EPING</name>
<dbReference type="InParanoid" id="A0A1Y2M3N4"/>
<gene>
    <name evidence="1" type="ORF">B5807_04288</name>
</gene>
<accession>A0A1Y2M3N4</accession>
<keyword evidence="2" id="KW-1185">Reference proteome</keyword>